<dbReference type="EMBL" id="BAABJP010000068">
    <property type="protein sequence ID" value="GAA5176433.1"/>
    <property type="molecule type" value="Genomic_DNA"/>
</dbReference>
<name>A0ABP9REZ1_9PSEU</name>
<evidence type="ECO:0000313" key="1">
    <source>
        <dbReference type="EMBL" id="GAA5176433.1"/>
    </source>
</evidence>
<keyword evidence="2" id="KW-1185">Reference proteome</keyword>
<evidence type="ECO:0000313" key="2">
    <source>
        <dbReference type="Proteomes" id="UP001428817"/>
    </source>
</evidence>
<dbReference type="Proteomes" id="UP001428817">
    <property type="component" value="Unassembled WGS sequence"/>
</dbReference>
<protein>
    <submittedName>
        <fullName evidence="1">Uncharacterized protein</fullName>
    </submittedName>
</protein>
<sequence>MSLELGDHLWYWNGRISWDLDIPRAQWFPGSTGPTDYLGHGKEIYNYVFHADEIARGRPHMRGLEGSYAWLNNNPGNLAGSAGGPDLGQYPGKFNWQRLLIFPSWEIGFEAIALVLRRPPYAEMSVLDAFARYVPASDSNEPVVYALAVAAAAGVSTSTRVGDLDDDQLWHMQAKIIQVDRAVAGDSFAYNSPNLPVEIRALLGSSRFTGCYRTT</sequence>
<gene>
    <name evidence="1" type="ORF">GCM10023321_84800</name>
</gene>
<dbReference type="RefSeq" id="WP_185065782.1">
    <property type="nucleotide sequence ID" value="NZ_BAABJP010000068.1"/>
</dbReference>
<comment type="caution">
    <text evidence="1">The sequence shown here is derived from an EMBL/GenBank/DDBJ whole genome shotgun (WGS) entry which is preliminary data.</text>
</comment>
<accession>A0ABP9REZ1</accession>
<proteinExistence type="predicted"/>
<organism evidence="1 2">
    <name type="scientific">Pseudonocardia eucalypti</name>
    <dbReference type="NCBI Taxonomy" id="648755"/>
    <lineage>
        <taxon>Bacteria</taxon>
        <taxon>Bacillati</taxon>
        <taxon>Actinomycetota</taxon>
        <taxon>Actinomycetes</taxon>
        <taxon>Pseudonocardiales</taxon>
        <taxon>Pseudonocardiaceae</taxon>
        <taxon>Pseudonocardia</taxon>
    </lineage>
</organism>
<reference evidence="2" key="1">
    <citation type="journal article" date="2019" name="Int. J. Syst. Evol. Microbiol.">
        <title>The Global Catalogue of Microorganisms (GCM) 10K type strain sequencing project: providing services to taxonomists for standard genome sequencing and annotation.</title>
        <authorList>
            <consortium name="The Broad Institute Genomics Platform"/>
            <consortium name="The Broad Institute Genome Sequencing Center for Infectious Disease"/>
            <person name="Wu L."/>
            <person name="Ma J."/>
        </authorList>
    </citation>
    <scope>NUCLEOTIDE SEQUENCE [LARGE SCALE GENOMIC DNA]</scope>
    <source>
        <strain evidence="2">JCM 18303</strain>
    </source>
</reference>